<evidence type="ECO:0000256" key="2">
    <source>
        <dbReference type="ARBA" id="ARBA00010581"/>
    </source>
</evidence>
<dbReference type="Proteomes" id="UP001557465">
    <property type="component" value="Unassembled WGS sequence"/>
</dbReference>
<reference evidence="11 12" key="1">
    <citation type="journal article" date="2011" name="Int. J. Syst. Evol. Microbiol.">
        <title>Zhongshania antarctica gen. nov., sp. nov. and Zhongshania guokunii sp. nov., gammaproteobacteria respectively isolated from coastal attached (fast) ice and surface seawater of the Antarctic.</title>
        <authorList>
            <person name="Li H.J."/>
            <person name="Zhang X.Y."/>
            <person name="Chen C.X."/>
            <person name="Zhang Y.J."/>
            <person name="Gao Z.M."/>
            <person name="Yu Y."/>
            <person name="Chen X.L."/>
            <person name="Chen B."/>
            <person name="Zhang Y.Z."/>
        </authorList>
    </citation>
    <scope>NUCLEOTIDE SEQUENCE [LARGE SCALE GENOMIC DNA]</scope>
    <source>
        <strain evidence="11 12">15-R06ZXC-3</strain>
    </source>
</reference>
<accession>A0ABV3TGZ3</accession>
<dbReference type="InterPro" id="IPR035973">
    <property type="entry name" value="Cyt_c_oxidase_su3-like_sf"/>
</dbReference>
<evidence type="ECO:0000256" key="9">
    <source>
        <dbReference type="SAM" id="Phobius"/>
    </source>
</evidence>
<keyword evidence="3" id="KW-1003">Cell membrane</keyword>
<dbReference type="PANTHER" id="PTHR11403:SF2">
    <property type="entry name" value="CYTOCHROME BO(3) UBIQUINOL OXIDASE SUBUNIT 3"/>
    <property type="match status" value="1"/>
</dbReference>
<organism evidence="11 12">
    <name type="scientific">Thioclava arctica</name>
    <dbReference type="NCBI Taxonomy" id="3238301"/>
    <lineage>
        <taxon>Bacteria</taxon>
        <taxon>Pseudomonadati</taxon>
        <taxon>Pseudomonadota</taxon>
        <taxon>Alphaproteobacteria</taxon>
        <taxon>Rhodobacterales</taxon>
        <taxon>Paracoccaceae</taxon>
        <taxon>Thioclava</taxon>
    </lineage>
</organism>
<evidence type="ECO:0000256" key="6">
    <source>
        <dbReference type="ARBA" id="ARBA00023136"/>
    </source>
</evidence>
<feature type="region of interest" description="Disordered" evidence="8">
    <location>
        <begin position="1"/>
        <end position="24"/>
    </location>
</feature>
<evidence type="ECO:0000313" key="11">
    <source>
        <dbReference type="EMBL" id="MEX1660595.1"/>
    </source>
</evidence>
<dbReference type="EMBL" id="JBFRYC010000001">
    <property type="protein sequence ID" value="MEX1660595.1"/>
    <property type="molecule type" value="Genomic_DNA"/>
</dbReference>
<proteinExistence type="inferred from homology"/>
<comment type="caution">
    <text evidence="11">The sequence shown here is derived from an EMBL/GenBank/DDBJ whole genome shotgun (WGS) entry which is preliminary data.</text>
</comment>
<evidence type="ECO:0000259" key="10">
    <source>
        <dbReference type="PROSITE" id="PS50253"/>
    </source>
</evidence>
<comment type="similarity">
    <text evidence="2 7">Belongs to the cytochrome c oxidase subunit 3 family.</text>
</comment>
<keyword evidence="12" id="KW-1185">Reference proteome</keyword>
<feature type="transmembrane region" description="Helical" evidence="9">
    <location>
        <begin position="108"/>
        <end position="127"/>
    </location>
</feature>
<sequence length="214" mass="23759">MSATTTNLGAHAPSDQGHDHGHAHGHDKSGTVIFGFWIFLMSDLIAFSLFIATYADAEWHGIASGPSPHQLFSLGLPTVETMALLISTFTFGICTLGMKYNATMRRTIGWLVVTLIFGAIFLGIELYEFHEFWIEGNTPQVSGFLSAYYALVGMHGLHVTSGIIWGLLLIVQMKTMGMTELVKTRLMRLGLFWHMLDIVWIALFTKIYLMGVLS</sequence>
<dbReference type="SUPFAM" id="SSF81452">
    <property type="entry name" value="Cytochrome c oxidase subunit III-like"/>
    <property type="match status" value="1"/>
</dbReference>
<feature type="transmembrane region" description="Helical" evidence="9">
    <location>
        <begin position="32"/>
        <end position="54"/>
    </location>
</feature>
<evidence type="ECO:0000256" key="1">
    <source>
        <dbReference type="ARBA" id="ARBA00004651"/>
    </source>
</evidence>
<evidence type="ECO:0000256" key="3">
    <source>
        <dbReference type="ARBA" id="ARBA00022475"/>
    </source>
</evidence>
<evidence type="ECO:0000256" key="5">
    <source>
        <dbReference type="ARBA" id="ARBA00022989"/>
    </source>
</evidence>
<protein>
    <submittedName>
        <fullName evidence="11">Cytochrome c oxidase subunit 3</fullName>
    </submittedName>
</protein>
<comment type="subcellular location">
    <subcellularLocation>
        <location evidence="1 7">Cell membrane</location>
        <topology evidence="1 7">Multi-pass membrane protein</topology>
    </subcellularLocation>
</comment>
<feature type="domain" description="Heme-copper oxidase subunit III family profile" evidence="10">
    <location>
        <begin position="1"/>
        <end position="212"/>
    </location>
</feature>
<dbReference type="RefSeq" id="WP_295536648.1">
    <property type="nucleotide sequence ID" value="NZ_JBFRYC010000001.1"/>
</dbReference>
<dbReference type="PANTHER" id="PTHR11403">
    <property type="entry name" value="CYTOCHROME C OXIDASE SUBUNIT III"/>
    <property type="match status" value="1"/>
</dbReference>
<name>A0ABV3TGZ3_9RHOB</name>
<dbReference type="InterPro" id="IPR013833">
    <property type="entry name" value="Cyt_c_oxidase_su3_a-hlx"/>
</dbReference>
<dbReference type="PROSITE" id="PS50253">
    <property type="entry name" value="COX3"/>
    <property type="match status" value="1"/>
</dbReference>
<feature type="transmembrane region" description="Helical" evidence="9">
    <location>
        <begin position="147"/>
        <end position="171"/>
    </location>
</feature>
<dbReference type="InterPro" id="IPR024791">
    <property type="entry name" value="Cyt_c/ubiquinol_Oxase_su3"/>
</dbReference>
<evidence type="ECO:0000256" key="4">
    <source>
        <dbReference type="ARBA" id="ARBA00022692"/>
    </source>
</evidence>
<keyword evidence="5 9" id="KW-1133">Transmembrane helix</keyword>
<evidence type="ECO:0000256" key="8">
    <source>
        <dbReference type="SAM" id="MobiDB-lite"/>
    </source>
</evidence>
<gene>
    <name evidence="11" type="ORF">AB4874_02880</name>
</gene>
<feature type="transmembrane region" description="Helical" evidence="9">
    <location>
        <begin position="191"/>
        <end position="209"/>
    </location>
</feature>
<dbReference type="Gene3D" id="1.20.120.80">
    <property type="entry name" value="Cytochrome c oxidase, subunit III, four-helix bundle"/>
    <property type="match status" value="1"/>
</dbReference>
<dbReference type="InterPro" id="IPR000298">
    <property type="entry name" value="Cyt_c_oxidase-like_su3"/>
</dbReference>
<keyword evidence="4 7" id="KW-0812">Transmembrane</keyword>
<feature type="transmembrane region" description="Helical" evidence="9">
    <location>
        <begin position="74"/>
        <end position="96"/>
    </location>
</feature>
<evidence type="ECO:0000313" key="12">
    <source>
        <dbReference type="Proteomes" id="UP001557465"/>
    </source>
</evidence>
<evidence type="ECO:0000256" key="7">
    <source>
        <dbReference type="RuleBase" id="RU003376"/>
    </source>
</evidence>
<dbReference type="Pfam" id="PF00510">
    <property type="entry name" value="COX3"/>
    <property type="match status" value="1"/>
</dbReference>
<keyword evidence="6 9" id="KW-0472">Membrane</keyword>